<evidence type="ECO:0000313" key="4">
    <source>
        <dbReference type="Proteomes" id="UP001358586"/>
    </source>
</evidence>
<dbReference type="Proteomes" id="UP001358586">
    <property type="component" value="Chromosome 13"/>
</dbReference>
<dbReference type="InterPro" id="IPR040256">
    <property type="entry name" value="At4g02000-like"/>
</dbReference>
<accession>A0ABR0MFJ5</accession>
<organism evidence="3 4">
    <name type="scientific">Gossypium arboreum</name>
    <name type="common">Tree cotton</name>
    <name type="synonym">Gossypium nanking</name>
    <dbReference type="NCBI Taxonomy" id="29729"/>
    <lineage>
        <taxon>Eukaryota</taxon>
        <taxon>Viridiplantae</taxon>
        <taxon>Streptophyta</taxon>
        <taxon>Embryophyta</taxon>
        <taxon>Tracheophyta</taxon>
        <taxon>Spermatophyta</taxon>
        <taxon>Magnoliopsida</taxon>
        <taxon>eudicotyledons</taxon>
        <taxon>Gunneridae</taxon>
        <taxon>Pentapetalae</taxon>
        <taxon>rosids</taxon>
        <taxon>malvids</taxon>
        <taxon>Malvales</taxon>
        <taxon>Malvaceae</taxon>
        <taxon>Malvoideae</taxon>
        <taxon>Gossypium</taxon>
    </lineage>
</organism>
<dbReference type="EMBL" id="JARKNE010000013">
    <property type="protein sequence ID" value="KAK5772032.1"/>
    <property type="molecule type" value="Genomic_DNA"/>
</dbReference>
<sequence>MEKLSLIPDNVSPPLAVSGGDGSRSDSDRTTKKVRFKGGIGEEDTEMVEDSGWSLKISWKDKLLGTNSGGIDVGRNIGYEALNNRISSLWNTAKPFHLMDIENGYFLAKFQSFDDYTKVLAQGLWMVYGQYLTVQPWTKEFCPSQPHPSLVLAWIRLPGLPGYLYKKKIIKVIGNTIGKVVRLDFNTDSRTRGRFARIAAYINLDRPLVAQVLTARVDPVAVEKRDDTATYGPWMVVERKSRRNSRNNGSIRTENKEEGKSGKEKDKGDKGIGADFQVKLKAIDFGKKQKLNFRDNGKNNRSSRMGGIILDNGLSNAIIADPDINKPVVGSTQRAADSNIDKRADDPKLPSVIQTSNPVNSSCQDLGFTHSDPGSSSKQLFISEFNYSDRGENNIEDVNTAFKTVVSVPEFTEVQIVNATEGLNSTKHTAVSIKEKKLADNSNTGKVSLQNFEVSKIRTTQKLTGGEDGGFRATRKINKVSYGKGNFFKIKNPSKIPLRDSMTKLA</sequence>
<dbReference type="InterPro" id="IPR025558">
    <property type="entry name" value="DUF4283"/>
</dbReference>
<feature type="compositionally biased region" description="Basic and acidic residues" evidence="1">
    <location>
        <begin position="339"/>
        <end position="348"/>
    </location>
</feature>
<evidence type="ECO:0000313" key="3">
    <source>
        <dbReference type="EMBL" id="KAK5772032.1"/>
    </source>
</evidence>
<feature type="region of interest" description="Disordered" evidence="1">
    <location>
        <begin position="1"/>
        <end position="30"/>
    </location>
</feature>
<comment type="caution">
    <text evidence="3">The sequence shown here is derived from an EMBL/GenBank/DDBJ whole genome shotgun (WGS) entry which is preliminary data.</text>
</comment>
<evidence type="ECO:0000256" key="1">
    <source>
        <dbReference type="SAM" id="MobiDB-lite"/>
    </source>
</evidence>
<dbReference type="PANTHER" id="PTHR31286:SF173">
    <property type="entry name" value="DUF4283 DOMAIN-CONTAINING PROTEIN"/>
    <property type="match status" value="1"/>
</dbReference>
<gene>
    <name evidence="3" type="ORF">PVK06_048293</name>
</gene>
<evidence type="ECO:0000259" key="2">
    <source>
        <dbReference type="Pfam" id="PF14111"/>
    </source>
</evidence>
<dbReference type="Pfam" id="PF14111">
    <property type="entry name" value="DUF4283"/>
    <property type="match status" value="1"/>
</dbReference>
<feature type="domain" description="DUF4283" evidence="2">
    <location>
        <begin position="59"/>
        <end position="144"/>
    </location>
</feature>
<dbReference type="PANTHER" id="PTHR31286">
    <property type="entry name" value="GLYCINE-RICH CELL WALL STRUCTURAL PROTEIN 1.8-LIKE"/>
    <property type="match status" value="1"/>
</dbReference>
<proteinExistence type="predicted"/>
<protein>
    <recommendedName>
        <fullName evidence="2">DUF4283 domain-containing protein</fullName>
    </recommendedName>
</protein>
<feature type="region of interest" description="Disordered" evidence="1">
    <location>
        <begin position="235"/>
        <end position="271"/>
    </location>
</feature>
<feature type="compositionally biased region" description="Basic and acidic residues" evidence="1">
    <location>
        <begin position="253"/>
        <end position="271"/>
    </location>
</feature>
<keyword evidence="4" id="KW-1185">Reference proteome</keyword>
<name>A0ABR0MFJ5_GOSAR</name>
<feature type="region of interest" description="Disordered" evidence="1">
    <location>
        <begin position="329"/>
        <end position="357"/>
    </location>
</feature>
<reference evidence="3 4" key="1">
    <citation type="submission" date="2023-03" db="EMBL/GenBank/DDBJ databases">
        <title>WGS of Gossypium arboreum.</title>
        <authorList>
            <person name="Yu D."/>
        </authorList>
    </citation>
    <scope>NUCLEOTIDE SEQUENCE [LARGE SCALE GENOMIC DNA]</scope>
    <source>
        <tissue evidence="3">Leaf</tissue>
    </source>
</reference>